<name>A0A1Y1RLL6_9MICC</name>
<dbReference type="GO" id="GO:0006152">
    <property type="term" value="P:purine nucleoside catabolic process"/>
    <property type="evidence" value="ECO:0007669"/>
    <property type="project" value="TreeGrafter"/>
</dbReference>
<feature type="domain" description="Nucleoside phosphorylase" evidence="7">
    <location>
        <begin position="21"/>
        <end position="228"/>
    </location>
</feature>
<keyword evidence="4" id="KW-0328">Glycosyltransferase</keyword>
<dbReference type="EC" id="2.4.2.3" evidence="2"/>
<dbReference type="PROSITE" id="PS01232">
    <property type="entry name" value="PNP_UDP_1"/>
    <property type="match status" value="1"/>
</dbReference>
<dbReference type="Proteomes" id="UP000192359">
    <property type="component" value="Unassembled WGS sequence"/>
</dbReference>
<dbReference type="InterPro" id="IPR018016">
    <property type="entry name" value="Nucleoside_phosphorylase_CS"/>
</dbReference>
<dbReference type="Pfam" id="PF01048">
    <property type="entry name" value="PNP_UDP_1"/>
    <property type="match status" value="1"/>
</dbReference>
<evidence type="ECO:0000313" key="9">
    <source>
        <dbReference type="Proteomes" id="UP000192359"/>
    </source>
</evidence>
<dbReference type="InterPro" id="IPR035994">
    <property type="entry name" value="Nucleoside_phosphorylase_sf"/>
</dbReference>
<evidence type="ECO:0000313" key="8">
    <source>
        <dbReference type="EMBL" id="ORC15256.1"/>
    </source>
</evidence>
<comment type="caution">
    <text evidence="8">The sequence shown here is derived from an EMBL/GenBank/DDBJ whole genome shotgun (WGS) entry which is preliminary data.</text>
</comment>
<evidence type="ECO:0000256" key="1">
    <source>
        <dbReference type="ARBA" id="ARBA00010456"/>
    </source>
</evidence>
<dbReference type="SUPFAM" id="SSF53167">
    <property type="entry name" value="Purine and uridine phosphorylases"/>
    <property type="match status" value="1"/>
</dbReference>
<protein>
    <recommendedName>
        <fullName evidence="3">Uridine phosphorylase</fullName>
        <ecNumber evidence="2">2.4.2.3</ecNumber>
    </recommendedName>
</protein>
<dbReference type="OrthoDB" id="9782889at2"/>
<dbReference type="PANTHER" id="PTHR43691">
    <property type="entry name" value="URIDINE PHOSPHORYLASE"/>
    <property type="match status" value="1"/>
</dbReference>
<dbReference type="NCBIfam" id="NF004489">
    <property type="entry name" value="PRK05819.1"/>
    <property type="match status" value="1"/>
</dbReference>
<dbReference type="Gene3D" id="3.40.50.1580">
    <property type="entry name" value="Nucleoside phosphorylase domain"/>
    <property type="match status" value="1"/>
</dbReference>
<dbReference type="GO" id="GO:0004731">
    <property type="term" value="F:purine-nucleoside phosphorylase activity"/>
    <property type="evidence" value="ECO:0007669"/>
    <property type="project" value="InterPro"/>
</dbReference>
<evidence type="ECO:0000256" key="3">
    <source>
        <dbReference type="ARBA" id="ARBA00021980"/>
    </source>
</evidence>
<comment type="catalytic activity">
    <reaction evidence="6">
        <text>uridine + phosphate = alpha-D-ribose 1-phosphate + uracil</text>
        <dbReference type="Rhea" id="RHEA:24388"/>
        <dbReference type="ChEBI" id="CHEBI:16704"/>
        <dbReference type="ChEBI" id="CHEBI:17568"/>
        <dbReference type="ChEBI" id="CHEBI:43474"/>
        <dbReference type="ChEBI" id="CHEBI:57720"/>
        <dbReference type="EC" id="2.4.2.3"/>
    </reaction>
</comment>
<dbReference type="AlphaFoldDB" id="A0A1Y1RLL6"/>
<gene>
    <name evidence="8" type="ORF">A7979_07900</name>
</gene>
<keyword evidence="9" id="KW-1185">Reference proteome</keyword>
<dbReference type="PANTHER" id="PTHR43691:SF11">
    <property type="entry name" value="FI09636P-RELATED"/>
    <property type="match status" value="1"/>
</dbReference>
<dbReference type="NCBIfam" id="TIGR00107">
    <property type="entry name" value="deoD"/>
    <property type="match status" value="1"/>
</dbReference>
<evidence type="ECO:0000256" key="6">
    <source>
        <dbReference type="ARBA" id="ARBA00048447"/>
    </source>
</evidence>
<evidence type="ECO:0000259" key="7">
    <source>
        <dbReference type="Pfam" id="PF01048"/>
    </source>
</evidence>
<evidence type="ECO:0000256" key="2">
    <source>
        <dbReference type="ARBA" id="ARBA00011888"/>
    </source>
</evidence>
<dbReference type="InterPro" id="IPR000845">
    <property type="entry name" value="Nucleoside_phosphorylase_d"/>
</dbReference>
<dbReference type="GO" id="GO:0004850">
    <property type="term" value="F:uridine phosphorylase activity"/>
    <property type="evidence" value="ECO:0007669"/>
    <property type="project" value="UniProtKB-EC"/>
</dbReference>
<keyword evidence="5" id="KW-0808">Transferase</keyword>
<sequence length="240" mass="25532">MAEAVNTPHIAPNGAEIAETILLPGDPLRAKFIADTYLENVVQFNTVRNMFGFTGGYKGQRISVMGTGMGIPSASLYTHELIHTFGVKNLIRIGTCGGMAEGLDLFDLVVASAASTDSNFMHHYKLPGTFAPTASWPLLSAVAKEAETQGKTLNVGNVLSSDVFYRSDFSDASKWAEMGVLAVEMETAGIYAVAAAAGVQALSVFTVSDHLFKGIETTAEQRQTAFTDMMELVLPVAASL</sequence>
<dbReference type="InterPro" id="IPR004402">
    <property type="entry name" value="DeoD-type"/>
</dbReference>
<dbReference type="GO" id="GO:0005829">
    <property type="term" value="C:cytosol"/>
    <property type="evidence" value="ECO:0007669"/>
    <property type="project" value="TreeGrafter"/>
</dbReference>
<accession>A0A1Y1RLL6</accession>
<reference evidence="8 9" key="1">
    <citation type="submission" date="2016-05" db="EMBL/GenBank/DDBJ databases">
        <title>Draft genome sequence of a porcine commensal Rothia nasimurium.</title>
        <authorList>
            <person name="Gaiser R.A."/>
            <person name="Van Baarlen P."/>
            <person name="Wells J.M."/>
        </authorList>
    </citation>
    <scope>NUCLEOTIDE SEQUENCE [LARGE SCALE GENOMIC DNA]</scope>
    <source>
        <strain evidence="8 9">PT-32</strain>
    </source>
</reference>
<dbReference type="EMBL" id="LXWF01000044">
    <property type="protein sequence ID" value="ORC15256.1"/>
    <property type="molecule type" value="Genomic_DNA"/>
</dbReference>
<dbReference type="RefSeq" id="WP_083093710.1">
    <property type="nucleotide sequence ID" value="NZ_LXWF01000044.1"/>
</dbReference>
<comment type="similarity">
    <text evidence="1">Belongs to the PNP/UDP phosphorylase family.</text>
</comment>
<dbReference type="HAMAP" id="MF_01627">
    <property type="entry name" value="Pur_nucleosid_phosp"/>
    <property type="match status" value="1"/>
</dbReference>
<organism evidence="8 9">
    <name type="scientific">Rothia nasimurium</name>
    <dbReference type="NCBI Taxonomy" id="85336"/>
    <lineage>
        <taxon>Bacteria</taxon>
        <taxon>Bacillati</taxon>
        <taxon>Actinomycetota</taxon>
        <taxon>Actinomycetes</taxon>
        <taxon>Micrococcales</taxon>
        <taxon>Micrococcaceae</taxon>
        <taxon>Rothia</taxon>
    </lineage>
</organism>
<dbReference type="CDD" id="cd09006">
    <property type="entry name" value="PNP_EcPNPI-like"/>
    <property type="match status" value="1"/>
</dbReference>
<proteinExistence type="inferred from homology"/>
<evidence type="ECO:0000256" key="4">
    <source>
        <dbReference type="ARBA" id="ARBA00022676"/>
    </source>
</evidence>
<evidence type="ECO:0000256" key="5">
    <source>
        <dbReference type="ARBA" id="ARBA00022679"/>
    </source>
</evidence>